<proteinExistence type="predicted"/>
<dbReference type="InterPro" id="IPR024300">
    <property type="entry name" value="SipL_SPOCS_dom"/>
</dbReference>
<accession>A0A923S679</accession>
<dbReference type="Proteomes" id="UP000620327">
    <property type="component" value="Unassembled WGS sequence"/>
</dbReference>
<feature type="domain" description="SipL SPOCS" evidence="1">
    <location>
        <begin position="187"/>
        <end position="263"/>
    </location>
</feature>
<dbReference type="Pfam" id="PF12673">
    <property type="entry name" value="SipL"/>
    <property type="match status" value="1"/>
</dbReference>
<protein>
    <submittedName>
        <fullName evidence="2">DUF3794 domain-containing protein</fullName>
    </submittedName>
</protein>
<dbReference type="Gene3D" id="3.10.350.10">
    <property type="entry name" value="LysM domain"/>
    <property type="match status" value="1"/>
</dbReference>
<name>A0A923S679_9FIRM</name>
<evidence type="ECO:0000313" key="2">
    <source>
        <dbReference type="EMBL" id="MBC5769281.1"/>
    </source>
</evidence>
<keyword evidence="3" id="KW-1185">Reference proteome</keyword>
<evidence type="ECO:0000313" key="3">
    <source>
        <dbReference type="Proteomes" id="UP000620327"/>
    </source>
</evidence>
<sequence length="507" mass="55606">MELELKKECLDTYELGEPQTLTQEETAETIVPDYCPDIARIISAEGVVCLHGGTEQDGVTGTVRVTVLYTPENESGVRALEFAMPFSAQGEGLAGCAHVVVETEIELLESRMLNPRKIFTRCKLVTHLAGCRKVCLTISSDAETDPALLVEKRCCGQTVSLLRQVAEKDLTFSETMSLSLGREGAAELLHCRANGIMTETKAIGNKLIFKGVFLVSALYRTIGGQLASASAELPFSQIMETDSTEENTQVSMRLRITGTDIQIDGSDDEGRQLSVTVYYHTMAFLRETREVTLLTDLYSTAYEIRYEPSQLDLCSLYESVTRRQTVREVLEIGVAAEAVLSLCADCGAVSVSREGEITQLRTAVTVRALYLDEGGACLSAERCIDVCCPMELPKDCTVSARAFCGEEIQGTLGDRGIEVRFPVDFQVEVCGRCRKLCVASAVLDESTPKDLSNAPSLILRCVGRQESAWEVAKRYNTTIADILAANQLEQESEIPCERLLLIPKKRA</sequence>
<reference evidence="2" key="1">
    <citation type="submission" date="2020-08" db="EMBL/GenBank/DDBJ databases">
        <title>Genome public.</title>
        <authorList>
            <person name="Liu C."/>
            <person name="Sun Q."/>
        </authorList>
    </citation>
    <scope>NUCLEOTIDE SEQUENCE</scope>
    <source>
        <strain evidence="2">BX15</strain>
    </source>
</reference>
<evidence type="ECO:0000259" key="1">
    <source>
        <dbReference type="Pfam" id="PF12673"/>
    </source>
</evidence>
<dbReference type="RefSeq" id="WP_187013663.1">
    <property type="nucleotide sequence ID" value="NZ_JACOQI010000002.1"/>
</dbReference>
<dbReference type="InterPro" id="IPR018392">
    <property type="entry name" value="LysM"/>
</dbReference>
<comment type="caution">
    <text evidence="2">The sequence shown here is derived from an EMBL/GenBank/DDBJ whole genome shotgun (WGS) entry which is preliminary data.</text>
</comment>
<organism evidence="2 3">
    <name type="scientific">Dysosmobacter segnis</name>
    <dbReference type="NCBI Taxonomy" id="2763042"/>
    <lineage>
        <taxon>Bacteria</taxon>
        <taxon>Bacillati</taxon>
        <taxon>Bacillota</taxon>
        <taxon>Clostridia</taxon>
        <taxon>Eubacteriales</taxon>
        <taxon>Oscillospiraceae</taxon>
        <taxon>Dysosmobacter</taxon>
    </lineage>
</organism>
<dbReference type="CDD" id="cd00118">
    <property type="entry name" value="LysM"/>
    <property type="match status" value="1"/>
</dbReference>
<dbReference type="InterPro" id="IPR036779">
    <property type="entry name" value="LysM_dom_sf"/>
</dbReference>
<gene>
    <name evidence="2" type="ORF">H8Z83_02835</name>
</gene>
<dbReference type="EMBL" id="JACOQI010000002">
    <property type="protein sequence ID" value="MBC5769281.1"/>
    <property type="molecule type" value="Genomic_DNA"/>
</dbReference>
<dbReference type="AlphaFoldDB" id="A0A923S679"/>